<dbReference type="FunFam" id="2.60.40.60:FF:000002">
    <property type="entry name" value="Protocadherin alpha 2"/>
    <property type="match status" value="1"/>
</dbReference>
<gene>
    <name evidence="18" type="primary">LOC115219236</name>
</gene>
<evidence type="ECO:0000256" key="10">
    <source>
        <dbReference type="ARBA" id="ARBA00023136"/>
    </source>
</evidence>
<dbReference type="InterPro" id="IPR002126">
    <property type="entry name" value="Cadherin-like_dom"/>
</dbReference>
<dbReference type="SMART" id="SM00112">
    <property type="entry name" value="CA"/>
    <property type="match status" value="6"/>
</dbReference>
<keyword evidence="6" id="KW-0677">Repeat</keyword>
<dbReference type="CDD" id="cd11304">
    <property type="entry name" value="Cadherin_repeat"/>
    <property type="match status" value="6"/>
</dbReference>
<feature type="domain" description="Cadherin" evidence="16">
    <location>
        <begin position="23"/>
        <end position="130"/>
    </location>
</feature>
<reference evidence="18" key="1">
    <citation type="submission" date="2025-08" db="UniProtKB">
        <authorList>
            <consortium name="RefSeq"/>
        </authorList>
    </citation>
    <scope>IDENTIFICATION</scope>
</reference>
<dbReference type="Proteomes" id="UP000515154">
    <property type="component" value="Linkage group LG14"/>
</dbReference>
<dbReference type="InterPro" id="IPR050174">
    <property type="entry name" value="Protocadherin/Cadherin-CA"/>
</dbReference>
<evidence type="ECO:0000256" key="9">
    <source>
        <dbReference type="ARBA" id="ARBA00022989"/>
    </source>
</evidence>
<evidence type="ECO:0000259" key="16">
    <source>
        <dbReference type="PROSITE" id="PS50268"/>
    </source>
</evidence>
<dbReference type="SUPFAM" id="SSF49313">
    <property type="entry name" value="Cadherin-like"/>
    <property type="match status" value="5"/>
</dbReference>
<evidence type="ECO:0000256" key="8">
    <source>
        <dbReference type="ARBA" id="ARBA00022889"/>
    </source>
</evidence>
<keyword evidence="3" id="KW-0245">EGF-like domain</keyword>
<evidence type="ECO:0000256" key="6">
    <source>
        <dbReference type="ARBA" id="ARBA00022737"/>
    </source>
</evidence>
<dbReference type="FunFam" id="2.60.40.60:FF:000007">
    <property type="entry name" value="Protocadherin alpha 2"/>
    <property type="match status" value="1"/>
</dbReference>
<feature type="transmembrane region" description="Helical" evidence="14">
    <location>
        <begin position="684"/>
        <end position="710"/>
    </location>
</feature>
<evidence type="ECO:0000256" key="13">
    <source>
        <dbReference type="PROSITE-ProRule" id="PRU00043"/>
    </source>
</evidence>
<evidence type="ECO:0000256" key="2">
    <source>
        <dbReference type="ARBA" id="ARBA00022475"/>
    </source>
</evidence>
<dbReference type="PANTHER" id="PTHR24028:SF146">
    <property type="entry name" value="CADHERIN 96CB, ISOFORM D-RELATED"/>
    <property type="match status" value="1"/>
</dbReference>
<feature type="domain" description="Cadherin" evidence="16">
    <location>
        <begin position="154"/>
        <end position="242"/>
    </location>
</feature>
<protein>
    <submittedName>
        <fullName evidence="18">Protocadherin-19 isoform X1</fullName>
    </submittedName>
</protein>
<feature type="domain" description="Cadherin" evidence="16">
    <location>
        <begin position="461"/>
        <end position="565"/>
    </location>
</feature>
<proteinExistence type="predicted"/>
<evidence type="ECO:0000313" key="17">
    <source>
        <dbReference type="Proteomes" id="UP000515154"/>
    </source>
</evidence>
<dbReference type="PANTHER" id="PTHR24028">
    <property type="entry name" value="CADHERIN-87A"/>
    <property type="match status" value="1"/>
</dbReference>
<dbReference type="GO" id="GO:0005509">
    <property type="term" value="F:calcium ion binding"/>
    <property type="evidence" value="ECO:0007669"/>
    <property type="project" value="UniProtKB-UniRule"/>
</dbReference>
<evidence type="ECO:0000256" key="5">
    <source>
        <dbReference type="ARBA" id="ARBA00022729"/>
    </source>
</evidence>
<evidence type="ECO:0000256" key="4">
    <source>
        <dbReference type="ARBA" id="ARBA00022692"/>
    </source>
</evidence>
<dbReference type="Gene3D" id="2.60.40.60">
    <property type="entry name" value="Cadherins"/>
    <property type="match status" value="6"/>
</dbReference>
<feature type="domain" description="Cadherin" evidence="16">
    <location>
        <begin position="364"/>
        <end position="460"/>
    </location>
</feature>
<evidence type="ECO:0000256" key="1">
    <source>
        <dbReference type="ARBA" id="ARBA00004251"/>
    </source>
</evidence>
<sequence length="884" mass="99813">MFVTLWLALFLPPCLAVHLTYYVEERKHVGTYIGDIAADKQLLDGISLLDNDLVTFSLLRMSKFSIVSLFNVSKTGKLYTSQNIDAESLCKYNTECSRILHVAVHKDETFVDVLKIKVFIQDINDNTPEFPVRQVNLTFSEGDRKGMSHSLPNAIDKDVGIENSQISYEFQKRLDTPFTLSVSKRVDGTAKLEIVLAVELDREVKDSYSLQVIAKDGGFPPKQSTLNVKITVTDVNDNPPVFLKNEYHVFIENTNLRNKPVIILSAKDLDIHENGQVLYYFSSQTSEATRSYFKLNKHTGEIFQREKLPSGHKELFQLYVEAKDGGNPPLTHLAMVLINITNQQNNAPIIDVNFVSGLRENTLSISENIKVGAFIAFVKVTDNDIGPNGRVNCDLQHDHFQLQNLDFKEYKVTLKKPVDREIKDHYEISISCQDKGLPPLRTKRKFSVQITDVNDVKPRFTKENFRFLVYENEKSNFPVGFINATDEDLGDGGQLTFFFLQNKNRILPFQITDTGFILTSQPLDREQQEIYKFEVFVRDNGRPSLNSTSNVIVEVVDENDNAPYFTFPSINPFSLDIHYHPQSKNDITVLKASDRDSPRNAFLKYEITGGNDKQLFLINPYTGMLSFSRAVYQNDAGSYDLKAVVKDSGTPVLSATTTLSLTLSVSNKTSLSAQSRKSGNYIPLYLVAVITFAAMIVLVVILVSMIACIIRYKNGRRVQRATPIDQSNPERSEIYHLVSQSNNLVSASRSTNDTSGRCTPTIESRSLYNSADTNSLKIATIARRLPAPSQQMRIQEVVMRSDVRGIEESSVGFHDTSSNIVSCQMDNTSYSSDAKAKHYEEISEKYRCYDLLNVTAYEYKYVSIGIYSVCFVPSVPERETNLLC</sequence>
<dbReference type="InterPro" id="IPR015919">
    <property type="entry name" value="Cadherin-like_sf"/>
</dbReference>
<evidence type="ECO:0000256" key="14">
    <source>
        <dbReference type="SAM" id="Phobius"/>
    </source>
</evidence>
<dbReference type="FunFam" id="2.60.40.60:FF:000134">
    <property type="entry name" value="protocadherin Fat 4"/>
    <property type="match status" value="1"/>
</dbReference>
<keyword evidence="5 15" id="KW-0732">Signal</keyword>
<dbReference type="GO" id="GO:0007156">
    <property type="term" value="P:homophilic cell adhesion via plasma membrane adhesion molecules"/>
    <property type="evidence" value="ECO:0007669"/>
    <property type="project" value="InterPro"/>
</dbReference>
<feature type="signal peptide" evidence="15">
    <location>
        <begin position="1"/>
        <end position="16"/>
    </location>
</feature>
<feature type="domain" description="Cadherin" evidence="16">
    <location>
        <begin position="243"/>
        <end position="350"/>
    </location>
</feature>
<dbReference type="AlphaFoldDB" id="A0A7E6F9S9"/>
<feature type="domain" description="Cadherin" evidence="16">
    <location>
        <begin position="587"/>
        <end position="685"/>
    </location>
</feature>
<dbReference type="InterPro" id="IPR020894">
    <property type="entry name" value="Cadherin_CS"/>
</dbReference>
<keyword evidence="7 13" id="KW-0106">Calcium</keyword>
<evidence type="ECO:0000256" key="7">
    <source>
        <dbReference type="ARBA" id="ARBA00022837"/>
    </source>
</evidence>
<evidence type="ECO:0000256" key="11">
    <source>
        <dbReference type="ARBA" id="ARBA00023157"/>
    </source>
</evidence>
<dbReference type="FunFam" id="2.60.40.60:FF:000004">
    <property type="entry name" value="Protocadherin 1 gamma 2"/>
    <property type="match status" value="1"/>
</dbReference>
<organism evidence="17 18">
    <name type="scientific">Octopus sinensis</name>
    <name type="common">East Asian common octopus</name>
    <dbReference type="NCBI Taxonomy" id="2607531"/>
    <lineage>
        <taxon>Eukaryota</taxon>
        <taxon>Metazoa</taxon>
        <taxon>Spiralia</taxon>
        <taxon>Lophotrochozoa</taxon>
        <taxon>Mollusca</taxon>
        <taxon>Cephalopoda</taxon>
        <taxon>Coleoidea</taxon>
        <taxon>Octopodiformes</taxon>
        <taxon>Octopoda</taxon>
        <taxon>Incirrata</taxon>
        <taxon>Octopodidae</taxon>
        <taxon>Octopus</taxon>
    </lineage>
</organism>
<keyword evidence="2" id="KW-1003">Cell membrane</keyword>
<dbReference type="GO" id="GO:0005886">
    <property type="term" value="C:plasma membrane"/>
    <property type="evidence" value="ECO:0007669"/>
    <property type="project" value="UniProtKB-SubCell"/>
</dbReference>
<name>A0A7E6F9S9_9MOLL</name>
<dbReference type="PROSITE" id="PS00232">
    <property type="entry name" value="CADHERIN_1"/>
    <property type="match status" value="2"/>
</dbReference>
<keyword evidence="12" id="KW-0325">Glycoprotein</keyword>
<keyword evidence="10 14" id="KW-0472">Membrane</keyword>
<keyword evidence="11" id="KW-1015">Disulfide bond</keyword>
<accession>A0A7E6F9S9</accession>
<keyword evidence="4 14" id="KW-0812">Transmembrane</keyword>
<evidence type="ECO:0000256" key="3">
    <source>
        <dbReference type="ARBA" id="ARBA00022536"/>
    </source>
</evidence>
<dbReference type="FunFam" id="2.60.40.60:FF:000037">
    <property type="entry name" value="FAT atypical cadherin 1"/>
    <property type="match status" value="1"/>
</dbReference>
<evidence type="ECO:0000313" key="18">
    <source>
        <dbReference type="RefSeq" id="XP_036364504.1"/>
    </source>
</evidence>
<evidence type="ECO:0000256" key="12">
    <source>
        <dbReference type="ARBA" id="ARBA00023180"/>
    </source>
</evidence>
<keyword evidence="17" id="KW-1185">Reference proteome</keyword>
<comment type="subcellular location">
    <subcellularLocation>
        <location evidence="1">Cell membrane</location>
        <topology evidence="1">Single-pass type I membrane protein</topology>
    </subcellularLocation>
</comment>
<evidence type="ECO:0000256" key="15">
    <source>
        <dbReference type="SAM" id="SignalP"/>
    </source>
</evidence>
<keyword evidence="9 14" id="KW-1133">Transmembrane helix</keyword>
<dbReference type="PRINTS" id="PR00205">
    <property type="entry name" value="CADHERIN"/>
</dbReference>
<keyword evidence="8" id="KW-0130">Cell adhesion</keyword>
<feature type="chain" id="PRO_5029003186" evidence="15">
    <location>
        <begin position="17"/>
        <end position="884"/>
    </location>
</feature>
<dbReference type="RefSeq" id="XP_036364504.1">
    <property type="nucleotide sequence ID" value="XM_036508611.1"/>
</dbReference>
<dbReference type="Pfam" id="PF00028">
    <property type="entry name" value="Cadherin"/>
    <property type="match status" value="5"/>
</dbReference>
<dbReference type="PROSITE" id="PS50268">
    <property type="entry name" value="CADHERIN_2"/>
    <property type="match status" value="6"/>
</dbReference>